<sequence length="203" mass="21052">MDVGSSPSAADSASSADSSPAATAPAAPAAPESGGCAERVRQTLMIAYDGSDNADRAIRYAGRFLRAETAHVVTAWQPGELSPTRLSTLSGGMQPFIDTRLEVGVDEALEQEAENINRRGVDLATEAGLSAKGSLVEVESTVWGALVAAADALSVDLLVTGTRGSSGLKALLRSSVAERVLKHCHRPVFIVPAQCEKQPPVTL</sequence>
<evidence type="ECO:0000256" key="1">
    <source>
        <dbReference type="ARBA" id="ARBA00008791"/>
    </source>
</evidence>
<evidence type="ECO:0000313" key="4">
    <source>
        <dbReference type="EMBL" id="MEE3849970.1"/>
    </source>
</evidence>
<dbReference type="Pfam" id="PF00582">
    <property type="entry name" value="Usp"/>
    <property type="match status" value="1"/>
</dbReference>
<dbReference type="PRINTS" id="PR01438">
    <property type="entry name" value="UNVRSLSTRESS"/>
</dbReference>
<dbReference type="InterPro" id="IPR006015">
    <property type="entry name" value="Universal_stress_UspA"/>
</dbReference>
<feature type="domain" description="UspA" evidence="3">
    <location>
        <begin position="42"/>
        <end position="192"/>
    </location>
</feature>
<name>A0ABU7MA33_9ACTN</name>
<dbReference type="EMBL" id="JAZDUF010000001">
    <property type="protein sequence ID" value="MEE3849970.1"/>
    <property type="molecule type" value="Genomic_DNA"/>
</dbReference>
<keyword evidence="5" id="KW-1185">Reference proteome</keyword>
<evidence type="ECO:0000259" key="3">
    <source>
        <dbReference type="Pfam" id="PF00582"/>
    </source>
</evidence>
<reference evidence="4 5" key="1">
    <citation type="submission" date="2024-01" db="EMBL/GenBank/DDBJ databases">
        <title>Draft genome sequence of Gordonia sp. LSe1-13.</title>
        <authorList>
            <person name="Suphannarot A."/>
            <person name="Mingma R."/>
        </authorList>
    </citation>
    <scope>NUCLEOTIDE SEQUENCE [LARGE SCALE GENOMIC DNA]</scope>
    <source>
        <strain evidence="4 5">LSe1-13</strain>
    </source>
</reference>
<dbReference type="PANTHER" id="PTHR46268:SF6">
    <property type="entry name" value="UNIVERSAL STRESS PROTEIN UP12"/>
    <property type="match status" value="1"/>
</dbReference>
<dbReference type="RefSeq" id="WP_330431574.1">
    <property type="nucleotide sequence ID" value="NZ_JAZDUF010000001.1"/>
</dbReference>
<evidence type="ECO:0000256" key="2">
    <source>
        <dbReference type="SAM" id="MobiDB-lite"/>
    </source>
</evidence>
<dbReference type="CDD" id="cd23659">
    <property type="entry name" value="USP_At3g01520-like"/>
    <property type="match status" value="1"/>
</dbReference>
<dbReference type="InterPro" id="IPR014729">
    <property type="entry name" value="Rossmann-like_a/b/a_fold"/>
</dbReference>
<proteinExistence type="inferred from homology"/>
<gene>
    <name evidence="4" type="ORF">VZC37_06475</name>
</gene>
<feature type="region of interest" description="Disordered" evidence="2">
    <location>
        <begin position="1"/>
        <end position="35"/>
    </location>
</feature>
<dbReference type="Gene3D" id="3.40.50.620">
    <property type="entry name" value="HUPs"/>
    <property type="match status" value="1"/>
</dbReference>
<dbReference type="SUPFAM" id="SSF52402">
    <property type="entry name" value="Adenine nucleotide alpha hydrolases-like"/>
    <property type="match status" value="1"/>
</dbReference>
<feature type="compositionally biased region" description="Low complexity" evidence="2">
    <location>
        <begin position="1"/>
        <end position="31"/>
    </location>
</feature>
<accession>A0ABU7MA33</accession>
<evidence type="ECO:0000313" key="5">
    <source>
        <dbReference type="Proteomes" id="UP001347146"/>
    </source>
</evidence>
<comment type="caution">
    <text evidence="4">The sequence shown here is derived from an EMBL/GenBank/DDBJ whole genome shotgun (WGS) entry which is preliminary data.</text>
</comment>
<dbReference type="PANTHER" id="PTHR46268">
    <property type="entry name" value="STRESS RESPONSE PROTEIN NHAX"/>
    <property type="match status" value="1"/>
</dbReference>
<comment type="similarity">
    <text evidence="1">Belongs to the universal stress protein A family.</text>
</comment>
<organism evidence="4 5">
    <name type="scientific">Gordonia sesuvii</name>
    <dbReference type="NCBI Taxonomy" id="3116777"/>
    <lineage>
        <taxon>Bacteria</taxon>
        <taxon>Bacillati</taxon>
        <taxon>Actinomycetota</taxon>
        <taxon>Actinomycetes</taxon>
        <taxon>Mycobacteriales</taxon>
        <taxon>Gordoniaceae</taxon>
        <taxon>Gordonia</taxon>
    </lineage>
</organism>
<dbReference type="Proteomes" id="UP001347146">
    <property type="component" value="Unassembled WGS sequence"/>
</dbReference>
<dbReference type="InterPro" id="IPR006016">
    <property type="entry name" value="UspA"/>
</dbReference>
<protein>
    <submittedName>
        <fullName evidence="4">Universal stress protein</fullName>
    </submittedName>
</protein>